<dbReference type="RefSeq" id="WP_248736272.1">
    <property type="nucleotide sequence ID" value="NZ_CALBWS010000022.1"/>
</dbReference>
<evidence type="ECO:0000313" key="2">
    <source>
        <dbReference type="EMBL" id="CAH2716012.1"/>
    </source>
</evidence>
<evidence type="ECO:0000313" key="3">
    <source>
        <dbReference type="Proteomes" id="UP000838308"/>
    </source>
</evidence>
<feature type="transmembrane region" description="Helical" evidence="1">
    <location>
        <begin position="62"/>
        <end position="85"/>
    </location>
</feature>
<dbReference type="Proteomes" id="UP000838308">
    <property type="component" value="Unassembled WGS sequence"/>
</dbReference>
<comment type="caution">
    <text evidence="2">The sequence shown here is derived from an EMBL/GenBank/DDBJ whole genome shotgun (WGS) entry which is preliminary data.</text>
</comment>
<evidence type="ECO:0000256" key="1">
    <source>
        <dbReference type="SAM" id="Phobius"/>
    </source>
</evidence>
<keyword evidence="1" id="KW-0472">Membrane</keyword>
<protein>
    <recommendedName>
        <fullName evidence="4">DUF2642 domain-containing protein</fullName>
    </recommendedName>
</protein>
<keyword evidence="1" id="KW-1133">Transmembrane helix</keyword>
<keyword evidence="1" id="KW-0812">Transmembrane</keyword>
<name>A0ABM9ETN3_9BACI</name>
<proteinExistence type="predicted"/>
<reference evidence="2" key="1">
    <citation type="submission" date="2022-04" db="EMBL/GenBank/DDBJ databases">
        <authorList>
            <person name="Criscuolo A."/>
        </authorList>
    </citation>
    <scope>NUCLEOTIDE SEQUENCE</scope>
    <source>
        <strain evidence="2">CIP111895</strain>
    </source>
</reference>
<gene>
    <name evidence="2" type="ORF">BACCIP111895_03196</name>
</gene>
<accession>A0ABM9ETN3</accession>
<evidence type="ECO:0008006" key="4">
    <source>
        <dbReference type="Google" id="ProtNLM"/>
    </source>
</evidence>
<keyword evidence="3" id="KW-1185">Reference proteome</keyword>
<dbReference type="EMBL" id="CALBWS010000022">
    <property type="protein sequence ID" value="CAH2716012.1"/>
    <property type="molecule type" value="Genomic_DNA"/>
</dbReference>
<sequence length="86" mass="9704">MSVEHFHGLCHRHMGRAVEIRTHDGRIHRGIIHRVANNRVYLQPLGRRPRNLGGFGYGGWGWGWGFGAGIALGAIAAFAVLPFFWW</sequence>
<organism evidence="2 3">
    <name type="scientific">Neobacillus rhizosphaerae</name>
    <dbReference type="NCBI Taxonomy" id="2880965"/>
    <lineage>
        <taxon>Bacteria</taxon>
        <taxon>Bacillati</taxon>
        <taxon>Bacillota</taxon>
        <taxon>Bacilli</taxon>
        <taxon>Bacillales</taxon>
        <taxon>Bacillaceae</taxon>
        <taxon>Neobacillus</taxon>
    </lineage>
</organism>